<feature type="region of interest" description="Disordered" evidence="2">
    <location>
        <begin position="222"/>
        <end position="250"/>
    </location>
</feature>
<dbReference type="InterPro" id="IPR036770">
    <property type="entry name" value="Ankyrin_rpt-contain_sf"/>
</dbReference>
<feature type="region of interest" description="Disordered" evidence="2">
    <location>
        <begin position="1167"/>
        <end position="1466"/>
    </location>
</feature>
<accession>A0AAN8XI91</accession>
<evidence type="ECO:0000313" key="3">
    <source>
        <dbReference type="EMBL" id="KAK7083897.1"/>
    </source>
</evidence>
<feature type="compositionally biased region" description="Basic and acidic residues" evidence="2">
    <location>
        <begin position="417"/>
        <end position="437"/>
    </location>
</feature>
<dbReference type="PANTHER" id="PTHR22882:SF3">
    <property type="entry name" value="SYNPHILIN-1"/>
    <property type="match status" value="1"/>
</dbReference>
<feature type="region of interest" description="Disordered" evidence="2">
    <location>
        <begin position="380"/>
        <end position="437"/>
    </location>
</feature>
<proteinExistence type="predicted"/>
<evidence type="ECO:0000256" key="1">
    <source>
        <dbReference type="PROSITE-ProRule" id="PRU00023"/>
    </source>
</evidence>
<dbReference type="PROSITE" id="PS50088">
    <property type="entry name" value="ANK_REPEAT"/>
    <property type="match status" value="1"/>
</dbReference>
<keyword evidence="1" id="KW-0040">ANK repeat</keyword>
<dbReference type="PROSITE" id="PS50297">
    <property type="entry name" value="ANK_REP_REGION"/>
    <property type="match status" value="1"/>
</dbReference>
<evidence type="ECO:0000256" key="2">
    <source>
        <dbReference type="SAM" id="MobiDB-lite"/>
    </source>
</evidence>
<feature type="region of interest" description="Disordered" evidence="2">
    <location>
        <begin position="1102"/>
        <end position="1155"/>
    </location>
</feature>
<keyword evidence="4" id="KW-1185">Reference proteome</keyword>
<feature type="region of interest" description="Disordered" evidence="2">
    <location>
        <begin position="1507"/>
        <end position="1531"/>
    </location>
</feature>
<dbReference type="Gene3D" id="1.25.40.20">
    <property type="entry name" value="Ankyrin repeat-containing domain"/>
    <property type="match status" value="2"/>
</dbReference>
<feature type="compositionally biased region" description="Polar residues" evidence="2">
    <location>
        <begin position="1077"/>
        <end position="1088"/>
    </location>
</feature>
<dbReference type="EMBL" id="JAXCGZ010002436">
    <property type="protein sequence ID" value="KAK7083897.1"/>
    <property type="molecule type" value="Genomic_DNA"/>
</dbReference>
<dbReference type="SUPFAM" id="SSF48403">
    <property type="entry name" value="Ankyrin repeat"/>
    <property type="match status" value="1"/>
</dbReference>
<dbReference type="Proteomes" id="UP001381693">
    <property type="component" value="Unassembled WGS sequence"/>
</dbReference>
<dbReference type="SMART" id="SM00248">
    <property type="entry name" value="ANK"/>
    <property type="match status" value="4"/>
</dbReference>
<feature type="compositionally biased region" description="Pro residues" evidence="2">
    <location>
        <begin position="1306"/>
        <end position="1315"/>
    </location>
</feature>
<feature type="compositionally biased region" description="Low complexity" evidence="2">
    <location>
        <begin position="1441"/>
        <end position="1466"/>
    </location>
</feature>
<dbReference type="InterPro" id="IPR040133">
    <property type="entry name" value="SNCAIP"/>
</dbReference>
<dbReference type="PANTHER" id="PTHR22882">
    <property type="entry name" value="SYNPHILIN-1"/>
    <property type="match status" value="1"/>
</dbReference>
<name>A0AAN8XI91_HALRR</name>
<feature type="compositionally biased region" description="Low complexity" evidence="2">
    <location>
        <begin position="1359"/>
        <end position="1383"/>
    </location>
</feature>
<feature type="compositionally biased region" description="Low complexity" evidence="2">
    <location>
        <begin position="1205"/>
        <end position="1243"/>
    </location>
</feature>
<evidence type="ECO:0000313" key="4">
    <source>
        <dbReference type="Proteomes" id="UP001381693"/>
    </source>
</evidence>
<feature type="compositionally biased region" description="Polar residues" evidence="2">
    <location>
        <begin position="1275"/>
        <end position="1305"/>
    </location>
</feature>
<sequence length="1561" mass="167771">MGTRSPRSGYGTQLVQERCEPEEYDFEDVLDTYSSPVDTTPASLSSTSTSDIYRRPVFQSPRALRRCQRPDLAPRSPDVSAATSAASASVIQATAATAATTTTTTTTTQFTIHHHDNPVSSCSCCIHTVRGCQSRSRSRERCLLGMADLEGVAVGRTCGTGGRGISVSNGSNIGRNVGASVNSSVTGVGLGIPGGFSPQGSSSNSGIVQGVTVGNASAATNRRSGSICGRLSSSSSSSKGTNGGGGRRGVYQPGFLKTVSIIDTLSELAHGPEVRCLTQEPRPPCPSRPHSGTNRVTSSSSSSRPTNTNASVILGTGAGDFHDDAPIRPPGPPVLSVDFQQYSEKIYDAVTSRALEPELRSNRRGRGRIQCLAAQPKRRERAVIHEESSTANVNPTTVSSATAVAEETKNSTGLTQESRKEDEVITRKKPEHRGRERGRTPDWIKRIFDIAKKGDLPALKRSVADMEGTLIRNLSDHSGNNLLHVMAVFGHLAPLAWLLTSQQVLVDALHDENKFGLTPLVCAIKYGRLRLVQWLVDNTGVREKVRCKDGERSLLHIGAKYAQEEIVSWIVDYMMSHEVPLDNKDHHGNTALHLAARTGNSRVCSILLQHGADVTLKNDVGQKAWEVCVVRGHLACAEYLCVHESGLALATDFIRREAELEAAMADNHDLRVNFKEVMSVARKLVKEREEVVRELSRLHDHMVEAHDNIIMALQVLAEENNSLRDRLNGVRHSTHTREQVDSVIGYVNGLHERWQGAQKSWFGSSLVDMEHRMLLVEEAWKKLRHRSHRTVATAHHPLDIFRAKLCSIRAQGGDGKLGDLTSLCSSEESLASLFPFSEEEDAFEGDDFSSSVPLAQSASAKATTLTSTPLRAPNTSTVEVRAETLPARLEVLSPCTGHSDQTQETDFLNNSDIALAEKTIDSSLAHALSTSSSLYKSAPSKVKDSTNRPYWADASLSPGLGLISEKLAGNSPLGERLGKEEVSQRLRELALTSESGSCSVLEVIEPSSDESDAAPDDDHGPLDPQVGPRGAPHLRANEESSSGEIQTPSLPYDRRQKRTPQNCTDENDGLSRVGEAVTTSSESGTDSTCVKEVDLLRGTDTTGNKHFLESETSPGAAAVDVSEARGQRHLGDGEGGESSVQETPGPSTAYKRKGFLHKFSIKPRWPSKRKVKIVRKVPEITARDFQETYGNVRESSLSLGDADAQTTTESNTSSSQEYSNSSEESSIGKPTSSTTTSSSTLTTRPSDLPESEAARHLPLNGGFSRPNEKRKEGFSATTTGSNNISNTLNPVSPNRQLLSEDTATSAPPPNIPLSPPVTEFEAMEENLPPVPEESILKPGSEARSVAASEDSGIVARPASSASKSDSISRPESSSSTFPPFKSDYPLQKGFSLTQDLLPTPDSSTAGRMSPAPSEVSKTESALSPPSHASDVSKSESARQLSVGKGSVGGSTSISSKEGSASSSSDYSLTLLPLKKQVNVKTAAIIDISCEPKGKKQDQGNIATTILSDCGNGTKKKEEEEEKPWYEVSDEESDDILLPDRLLGGKVITRQSSSSEDETEVC</sequence>
<feature type="region of interest" description="Disordered" evidence="2">
    <location>
        <begin position="276"/>
        <end position="312"/>
    </location>
</feature>
<feature type="compositionally biased region" description="Basic and acidic residues" evidence="2">
    <location>
        <begin position="1176"/>
        <end position="1186"/>
    </location>
</feature>
<dbReference type="InterPro" id="IPR002110">
    <property type="entry name" value="Ankyrin_rpt"/>
</dbReference>
<feature type="compositionally biased region" description="Polar residues" evidence="2">
    <location>
        <begin position="1039"/>
        <end position="1049"/>
    </location>
</feature>
<feature type="compositionally biased region" description="Low complexity" evidence="2">
    <location>
        <begin position="222"/>
        <end position="240"/>
    </location>
</feature>
<feature type="repeat" description="ANK" evidence="1">
    <location>
        <begin position="587"/>
        <end position="619"/>
    </location>
</feature>
<protein>
    <submittedName>
        <fullName evidence="3">Uncharacterized protein</fullName>
    </submittedName>
</protein>
<feature type="compositionally biased region" description="Polar residues" evidence="2">
    <location>
        <begin position="389"/>
        <end position="402"/>
    </location>
</feature>
<feature type="compositionally biased region" description="Polar residues" evidence="2">
    <location>
        <begin position="1390"/>
        <end position="1406"/>
    </location>
</feature>
<dbReference type="Pfam" id="PF12796">
    <property type="entry name" value="Ank_2"/>
    <property type="match status" value="1"/>
</dbReference>
<feature type="compositionally biased region" description="Basic and acidic residues" evidence="2">
    <location>
        <begin position="1122"/>
        <end position="1132"/>
    </location>
</feature>
<comment type="caution">
    <text evidence="3">The sequence shown here is derived from an EMBL/GenBank/DDBJ whole genome shotgun (WGS) entry which is preliminary data.</text>
</comment>
<dbReference type="GO" id="GO:0031625">
    <property type="term" value="F:ubiquitin protein ligase binding"/>
    <property type="evidence" value="ECO:0007669"/>
    <property type="project" value="TreeGrafter"/>
</dbReference>
<reference evidence="3 4" key="1">
    <citation type="submission" date="2023-11" db="EMBL/GenBank/DDBJ databases">
        <title>Halocaridina rubra genome assembly.</title>
        <authorList>
            <person name="Smith C."/>
        </authorList>
    </citation>
    <scope>NUCLEOTIDE SEQUENCE [LARGE SCALE GENOMIC DNA]</scope>
    <source>
        <strain evidence="3">EP-1</strain>
        <tissue evidence="3">Whole</tissue>
    </source>
</reference>
<feature type="region of interest" description="Disordered" evidence="2">
    <location>
        <begin position="1006"/>
        <end position="1088"/>
    </location>
</feature>
<organism evidence="3 4">
    <name type="scientific">Halocaridina rubra</name>
    <name type="common">Hawaiian red shrimp</name>
    <dbReference type="NCBI Taxonomy" id="373956"/>
    <lineage>
        <taxon>Eukaryota</taxon>
        <taxon>Metazoa</taxon>
        <taxon>Ecdysozoa</taxon>
        <taxon>Arthropoda</taxon>
        <taxon>Crustacea</taxon>
        <taxon>Multicrustacea</taxon>
        <taxon>Malacostraca</taxon>
        <taxon>Eumalacostraca</taxon>
        <taxon>Eucarida</taxon>
        <taxon>Decapoda</taxon>
        <taxon>Pleocyemata</taxon>
        <taxon>Caridea</taxon>
        <taxon>Atyoidea</taxon>
        <taxon>Atyidae</taxon>
        <taxon>Halocaridina</taxon>
    </lineage>
</organism>
<gene>
    <name evidence="3" type="ORF">SK128_026875</name>
</gene>